<evidence type="ECO:0000313" key="1">
    <source>
        <dbReference type="EMBL" id="MPN60819.1"/>
    </source>
</evidence>
<organism evidence="1">
    <name type="scientific">bioreactor metagenome</name>
    <dbReference type="NCBI Taxonomy" id="1076179"/>
    <lineage>
        <taxon>unclassified sequences</taxon>
        <taxon>metagenomes</taxon>
        <taxon>ecological metagenomes</taxon>
    </lineage>
</organism>
<gene>
    <name evidence="1" type="ORF">SDC9_208551</name>
</gene>
<sequence length="57" mass="6149">MAPQPHVKRYAIDIGLDFTAWTADAHASNVDSTTLVAAESADRVVTRDLNAGRAPQR</sequence>
<proteinExistence type="predicted"/>
<reference evidence="1" key="1">
    <citation type="submission" date="2019-08" db="EMBL/GenBank/DDBJ databases">
        <authorList>
            <person name="Kucharzyk K."/>
            <person name="Murdoch R.W."/>
            <person name="Higgins S."/>
            <person name="Loffler F."/>
        </authorList>
    </citation>
    <scope>NUCLEOTIDE SEQUENCE</scope>
</reference>
<accession>A0A645JDR2</accession>
<dbReference type="EMBL" id="VSSQ01136563">
    <property type="protein sequence ID" value="MPN60819.1"/>
    <property type="molecule type" value="Genomic_DNA"/>
</dbReference>
<protein>
    <submittedName>
        <fullName evidence="1">Uncharacterized protein</fullName>
    </submittedName>
</protein>
<comment type="caution">
    <text evidence="1">The sequence shown here is derived from an EMBL/GenBank/DDBJ whole genome shotgun (WGS) entry which is preliminary data.</text>
</comment>
<dbReference type="AlphaFoldDB" id="A0A645JDR2"/>
<name>A0A645JDR2_9ZZZZ</name>